<dbReference type="EMBL" id="VWVM01000004">
    <property type="protein sequence ID" value="KAA6126697.1"/>
    <property type="molecule type" value="Genomic_DNA"/>
</dbReference>
<name>A0AB34CMU7_9GAMM</name>
<gene>
    <name evidence="1" type="ORF">F3I20_06440</name>
</gene>
<accession>A0AB34CMU7</accession>
<dbReference type="Gene3D" id="3.90.320.10">
    <property type="match status" value="1"/>
</dbReference>
<protein>
    <recommendedName>
        <fullName evidence="3">YqaJ viral recombinase domain-containing protein</fullName>
    </recommendedName>
</protein>
<proteinExistence type="predicted"/>
<dbReference type="AlphaFoldDB" id="A0AB34CMU7"/>
<comment type="caution">
    <text evidence="1">The sequence shown here is derived from an EMBL/GenBank/DDBJ whole genome shotgun (WGS) entry which is preliminary data.</text>
</comment>
<dbReference type="RefSeq" id="WP_150011693.1">
    <property type="nucleotide sequence ID" value="NZ_VWVM01000004.1"/>
</dbReference>
<sequence>MIATVKKIRPGATFADEIYATWKGSDDGRTLITQKQMQHAKALRSALLVHPTIELLLQHPNRESEVSYFGFDDDTGLELRVRPDVEINTGTARIGLDLKTISMWGVKQDQVKARLPREIISRDYHLSAAMYCDVAGLDQFFWVFINSDEDYAWLANKAWRNVTKTYGWHTHFRSKKAWKAFCREQARYTAFNAVNDNELMECYLDAEDHVHTEILAWD</sequence>
<evidence type="ECO:0008006" key="3">
    <source>
        <dbReference type="Google" id="ProtNLM"/>
    </source>
</evidence>
<organism evidence="1 2">
    <name type="scientific">Candidatus Pantoea gossypiicola</name>
    <dbReference type="NCBI Taxonomy" id="2608008"/>
    <lineage>
        <taxon>Bacteria</taxon>
        <taxon>Pseudomonadati</taxon>
        <taxon>Pseudomonadota</taxon>
        <taxon>Gammaproteobacteria</taxon>
        <taxon>Enterobacterales</taxon>
        <taxon>Erwiniaceae</taxon>
        <taxon>Pantoea</taxon>
    </lineage>
</organism>
<reference evidence="1 2" key="1">
    <citation type="submission" date="2019-09" db="EMBL/GenBank/DDBJ databases">
        <title>Genomic diversity of phyloplane-associated Pantoea species in Pakistan cotton crop.</title>
        <authorList>
            <person name="Tufail M.R."/>
            <person name="Cook D.R."/>
        </authorList>
    </citation>
    <scope>NUCLEOTIDE SEQUENCE [LARGE SCALE GENOMIC DNA]</scope>
    <source>
        <strain evidence="1 2">B_8</strain>
    </source>
</reference>
<dbReference type="InterPro" id="IPR011604">
    <property type="entry name" value="PDDEXK-like_dom_sf"/>
</dbReference>
<keyword evidence="2" id="KW-1185">Reference proteome</keyword>
<evidence type="ECO:0000313" key="1">
    <source>
        <dbReference type="EMBL" id="KAA6126697.1"/>
    </source>
</evidence>
<dbReference type="Proteomes" id="UP000324255">
    <property type="component" value="Unassembled WGS sequence"/>
</dbReference>
<evidence type="ECO:0000313" key="2">
    <source>
        <dbReference type="Proteomes" id="UP000324255"/>
    </source>
</evidence>